<reference evidence="2 3" key="1">
    <citation type="submission" date="2019-06" db="EMBL/GenBank/DDBJ databases">
        <title>A chromosomal-level reference genome of Carpinus fangiana (Coryloideae, Betulaceae).</title>
        <authorList>
            <person name="Yang X."/>
            <person name="Wang Z."/>
            <person name="Zhang L."/>
            <person name="Hao G."/>
            <person name="Liu J."/>
            <person name="Yang Y."/>
        </authorList>
    </citation>
    <scope>NUCLEOTIDE SEQUENCE [LARGE SCALE GENOMIC DNA]</scope>
    <source>
        <strain evidence="2">Cfa_2016G</strain>
        <tissue evidence="2">Leaf</tissue>
    </source>
</reference>
<name>A0A5N6L3S9_9ROSI</name>
<comment type="caution">
    <text evidence="2">The sequence shown here is derived from an EMBL/GenBank/DDBJ whole genome shotgun (WGS) entry which is preliminary data.</text>
</comment>
<accession>A0A5N6L3S9</accession>
<feature type="region of interest" description="Disordered" evidence="1">
    <location>
        <begin position="152"/>
        <end position="241"/>
    </location>
</feature>
<evidence type="ECO:0000313" key="3">
    <source>
        <dbReference type="Proteomes" id="UP000327013"/>
    </source>
</evidence>
<keyword evidence="3" id="KW-1185">Reference proteome</keyword>
<gene>
    <name evidence="2" type="ORF">FH972_026372</name>
</gene>
<protein>
    <submittedName>
        <fullName evidence="2">Uncharacterized protein</fullName>
    </submittedName>
</protein>
<dbReference type="AlphaFoldDB" id="A0A5N6L3S9"/>
<evidence type="ECO:0000256" key="1">
    <source>
        <dbReference type="SAM" id="MobiDB-lite"/>
    </source>
</evidence>
<evidence type="ECO:0000313" key="2">
    <source>
        <dbReference type="EMBL" id="KAB8698122.1"/>
    </source>
</evidence>
<dbReference type="EMBL" id="VIBQ01000089">
    <property type="protein sequence ID" value="KAB8698122.1"/>
    <property type="molecule type" value="Genomic_DNA"/>
</dbReference>
<proteinExistence type="predicted"/>
<organism evidence="2 3">
    <name type="scientific">Carpinus fangiana</name>
    <dbReference type="NCBI Taxonomy" id="176857"/>
    <lineage>
        <taxon>Eukaryota</taxon>
        <taxon>Viridiplantae</taxon>
        <taxon>Streptophyta</taxon>
        <taxon>Embryophyta</taxon>
        <taxon>Tracheophyta</taxon>
        <taxon>Spermatophyta</taxon>
        <taxon>Magnoliopsida</taxon>
        <taxon>eudicotyledons</taxon>
        <taxon>Gunneridae</taxon>
        <taxon>Pentapetalae</taxon>
        <taxon>rosids</taxon>
        <taxon>fabids</taxon>
        <taxon>Fagales</taxon>
        <taxon>Betulaceae</taxon>
        <taxon>Carpinus</taxon>
    </lineage>
</organism>
<feature type="compositionally biased region" description="Basic and acidic residues" evidence="1">
    <location>
        <begin position="155"/>
        <end position="166"/>
    </location>
</feature>
<dbReference type="Proteomes" id="UP000327013">
    <property type="component" value="Unassembled WGS sequence"/>
</dbReference>
<sequence length="361" mass="38576">MVIRAGFVVTGLTNIWPWTSKLFKGHVSAKPSVATKVQEGRGRHTQPTCSISKTVSPAVELLMVDGHRIDSRRRCGTSWASSPWLPGMDEAIAEARAAFGSGCGVLWVGLEATRRPPPTRLHVASALPRAAPCSSAGSACLRHCRDAASAADPLGRARREAADPPRQHAVSHPSPPPSPRLWTKSRSASTAGPGPSSRRLPRAVGKSRPFGGTRPTQVVRDLQPCRSKSHRDLATSHPNRVSSLPTHICAAWGAGATFEMHGRSQPAAEVFAEGMEAAAGGMQLPQASALECQRTTLHLRSSSGQLLSGYQNGARHETNLQGRLVFPPQSASRLRLLPPKINQHDAGAKLVDRPAPPKYAW</sequence>